<accession>F8L6N1</accession>
<keyword evidence="6" id="KW-1185">Reference proteome</keyword>
<keyword evidence="3" id="KW-0812">Transmembrane</keyword>
<feature type="transmembrane region" description="Helical" evidence="3">
    <location>
        <begin position="60"/>
        <end position="82"/>
    </location>
</feature>
<dbReference type="KEGG" id="sng:SNE_A05020"/>
<sequence>MSGAISYLPKPFDDLAKIWSLDLKSRSSQMEAKEKKIVIRLSLVAAQFFLYYQMDFSFPAVASLGFVFSLPATTLFLGLYLFDLACRNAFENVFHAGAYVAISWYCLSVHEERTWGFLERFFPGPRPVIVPLPKPSSDEGWIEKDAYNKYVPQGTLIKQLIEQWNESGKFLELQEMDDEESGIFSYKGLSSKLNTQNVVEFFYCYKDIDLNQGNARYQAIQRTGRNQQQVFYGCFSNTFSKSFLCDGIEWASREHYIQAKRFKEGSQAYTLIKNAQGSFSSPQGLLRELAKDTYIADLRESDWEKESFHVALHANFAFFAQHKEYRDHLLATDNFPLVQRNDRQDIWGISYRDGTSKLVAEDGSLINRNREGWILMYLRNYFRNQVSLF</sequence>
<evidence type="ECO:0000256" key="2">
    <source>
        <dbReference type="ARBA" id="ARBA00000751"/>
    </source>
</evidence>
<dbReference type="STRING" id="331113.SNE_A05020"/>
<dbReference type="CDD" id="cd15457">
    <property type="entry name" value="NADAR"/>
    <property type="match status" value="1"/>
</dbReference>
<comment type="catalytic activity">
    <reaction evidence="2">
        <text>2,5-diamino-6-hydroxy-4-(5-phosphoribosylamino)-pyrimidine + H2O = 2,5,6-triamino-4-hydroxypyrimidine + D-ribose 5-phosphate</text>
        <dbReference type="Rhea" id="RHEA:23436"/>
        <dbReference type="ChEBI" id="CHEBI:15377"/>
        <dbReference type="ChEBI" id="CHEBI:58614"/>
        <dbReference type="ChEBI" id="CHEBI:78346"/>
        <dbReference type="ChEBI" id="CHEBI:137796"/>
    </reaction>
</comment>
<protein>
    <recommendedName>
        <fullName evidence="4">NADAR domain-containing protein</fullName>
    </recommendedName>
</protein>
<evidence type="ECO:0000256" key="3">
    <source>
        <dbReference type="SAM" id="Phobius"/>
    </source>
</evidence>
<name>F8L6N1_SIMNZ</name>
<dbReference type="SUPFAM" id="SSF143990">
    <property type="entry name" value="YbiA-like"/>
    <property type="match status" value="1"/>
</dbReference>
<dbReference type="eggNOG" id="COG3236">
    <property type="taxonomic scope" value="Bacteria"/>
</dbReference>
<organism evidence="5 6">
    <name type="scientific">Simkania negevensis (strain ATCC VR-1471 / DSM 27360 / Z)</name>
    <dbReference type="NCBI Taxonomy" id="331113"/>
    <lineage>
        <taxon>Bacteria</taxon>
        <taxon>Pseudomonadati</taxon>
        <taxon>Chlamydiota</taxon>
        <taxon>Chlamydiia</taxon>
        <taxon>Parachlamydiales</taxon>
        <taxon>Simkaniaceae</taxon>
        <taxon>Simkania</taxon>
    </lineage>
</organism>
<feature type="domain" description="NADAR" evidence="4">
    <location>
        <begin position="228"/>
        <end position="382"/>
    </location>
</feature>
<dbReference type="InterPro" id="IPR037238">
    <property type="entry name" value="YbiA-like_sf"/>
</dbReference>
<reference key="1">
    <citation type="journal article" date="2011" name="Mol. Biol. Evol.">
        <title>Unity in variety -- the pan-genome of the Chlamydiae.</title>
        <authorList>
            <person name="Collingro A."/>
            <person name="Tischler P."/>
            <person name="Weinmaier T."/>
            <person name="Penz T."/>
            <person name="Heinz E."/>
            <person name="Brunham R.C."/>
            <person name="Read T.D."/>
            <person name="Bavoil P.M."/>
            <person name="Sachse K."/>
            <person name="Kahane S."/>
            <person name="Friedman M.G."/>
            <person name="Rattei T."/>
            <person name="Myers G.S.A."/>
            <person name="Horn M."/>
        </authorList>
    </citation>
    <scope>NUCLEOTIDE SEQUENCE</scope>
    <source>
        <strain>Z</strain>
    </source>
</reference>
<dbReference type="Proteomes" id="UP000000496">
    <property type="component" value="Chromosome gsn.131"/>
</dbReference>
<keyword evidence="3" id="KW-0472">Membrane</keyword>
<proteinExistence type="predicted"/>
<evidence type="ECO:0000256" key="1">
    <source>
        <dbReference type="ARBA" id="ARBA00000022"/>
    </source>
</evidence>
<dbReference type="EMBL" id="FR872582">
    <property type="protein sequence ID" value="CCB88379.1"/>
    <property type="molecule type" value="Genomic_DNA"/>
</dbReference>
<evidence type="ECO:0000313" key="5">
    <source>
        <dbReference type="EMBL" id="CCB88379.1"/>
    </source>
</evidence>
<evidence type="ECO:0000313" key="6">
    <source>
        <dbReference type="Proteomes" id="UP000000496"/>
    </source>
</evidence>
<keyword evidence="3" id="KW-1133">Transmembrane helix</keyword>
<dbReference type="Gene3D" id="1.10.357.40">
    <property type="entry name" value="YbiA-like"/>
    <property type="match status" value="1"/>
</dbReference>
<dbReference type="AlphaFoldDB" id="F8L6N1"/>
<dbReference type="HOGENOM" id="CLU_709590_0_0_0"/>
<evidence type="ECO:0000259" key="4">
    <source>
        <dbReference type="Pfam" id="PF08719"/>
    </source>
</evidence>
<dbReference type="InterPro" id="IPR012816">
    <property type="entry name" value="NADAR"/>
</dbReference>
<gene>
    <name evidence="5" type="ordered locus">SNE_A05020</name>
</gene>
<dbReference type="OrthoDB" id="67297at2"/>
<comment type="catalytic activity">
    <reaction evidence="1">
        <text>5-amino-6-(5-phospho-D-ribosylamino)uracil + H2O = 5,6-diaminouracil + D-ribose 5-phosphate</text>
        <dbReference type="Rhea" id="RHEA:55020"/>
        <dbReference type="ChEBI" id="CHEBI:15377"/>
        <dbReference type="ChEBI" id="CHEBI:46252"/>
        <dbReference type="ChEBI" id="CHEBI:58453"/>
        <dbReference type="ChEBI" id="CHEBI:78346"/>
    </reaction>
</comment>
<dbReference type="Pfam" id="PF08719">
    <property type="entry name" value="NADAR"/>
    <property type="match status" value="1"/>
</dbReference>
<reference evidence="5 6" key="2">
    <citation type="journal article" date="2011" name="Mol. Biol. Evol.">
        <title>Unity in variety--the pan-genome of the Chlamydiae.</title>
        <authorList>
            <person name="Collingro A."/>
            <person name="Tischler P."/>
            <person name="Weinmaier T."/>
            <person name="Penz T."/>
            <person name="Heinz E."/>
            <person name="Brunham R.C."/>
            <person name="Read T.D."/>
            <person name="Bavoil P.M."/>
            <person name="Sachse K."/>
            <person name="Kahane S."/>
            <person name="Friedman M.G."/>
            <person name="Rattei T."/>
            <person name="Myers G.S."/>
            <person name="Horn M."/>
        </authorList>
    </citation>
    <scope>NUCLEOTIDE SEQUENCE [LARGE SCALE GENOMIC DNA]</scope>
    <source>
        <strain evidence="6">ATCC VR-1471 / Z</strain>
    </source>
</reference>
<dbReference type="RefSeq" id="WP_013942846.1">
    <property type="nucleotide sequence ID" value="NC_015713.1"/>
</dbReference>